<comment type="caution">
    <text evidence="2">The sequence shown here is derived from an EMBL/GenBank/DDBJ whole genome shotgun (WGS) entry which is preliminary data.</text>
</comment>
<organism evidence="2 3">
    <name type="scientific">Candidatus Jorgensenbacteria bacterium RIFCSPLOWO2_01_FULL_45_25b</name>
    <dbReference type="NCBI Taxonomy" id="1798471"/>
    <lineage>
        <taxon>Bacteria</taxon>
        <taxon>Candidatus Joergenseniibacteriota</taxon>
    </lineage>
</organism>
<proteinExistence type="predicted"/>
<feature type="transmembrane region" description="Helical" evidence="1">
    <location>
        <begin position="70"/>
        <end position="89"/>
    </location>
</feature>
<evidence type="ECO:0008006" key="4">
    <source>
        <dbReference type="Google" id="ProtNLM"/>
    </source>
</evidence>
<dbReference type="STRING" id="1798471.A3A21_02850"/>
<name>A0A1F6BYU6_9BACT</name>
<feature type="transmembrane region" description="Helical" evidence="1">
    <location>
        <begin position="101"/>
        <end position="123"/>
    </location>
</feature>
<evidence type="ECO:0000313" key="2">
    <source>
        <dbReference type="EMBL" id="OGG42125.1"/>
    </source>
</evidence>
<keyword evidence="1" id="KW-1133">Transmembrane helix</keyword>
<protein>
    <recommendedName>
        <fullName evidence="4">DUF1648 domain-containing protein</fullName>
    </recommendedName>
</protein>
<reference evidence="2 3" key="1">
    <citation type="journal article" date="2016" name="Nat. Commun.">
        <title>Thousands of microbial genomes shed light on interconnected biogeochemical processes in an aquifer system.</title>
        <authorList>
            <person name="Anantharaman K."/>
            <person name="Brown C.T."/>
            <person name="Hug L.A."/>
            <person name="Sharon I."/>
            <person name="Castelle C.J."/>
            <person name="Probst A.J."/>
            <person name="Thomas B.C."/>
            <person name="Singh A."/>
            <person name="Wilkins M.J."/>
            <person name="Karaoz U."/>
            <person name="Brodie E.L."/>
            <person name="Williams K.H."/>
            <person name="Hubbard S.S."/>
            <person name="Banfield J.F."/>
        </authorList>
    </citation>
    <scope>NUCLEOTIDE SEQUENCE [LARGE SCALE GENOMIC DNA]</scope>
</reference>
<dbReference type="AlphaFoldDB" id="A0A1F6BYU6"/>
<sequence>MQNKVKKTLREFTANTRILKNPYKGLVLSSVLLSVASLAVMAYSYRLLPVEGIVLRFNGAEGVREIGERWNMLGIVGGGVGMAWINLFLAETFFSKSRICAILLLVASIILSLLTLVVAGVIVSTN</sequence>
<feature type="transmembrane region" description="Helical" evidence="1">
    <location>
        <begin position="26"/>
        <end position="45"/>
    </location>
</feature>
<keyword evidence="1" id="KW-0812">Transmembrane</keyword>
<gene>
    <name evidence="2" type="ORF">A3A21_02850</name>
</gene>
<keyword evidence="1" id="KW-0472">Membrane</keyword>
<dbReference type="EMBL" id="MFKK01000005">
    <property type="protein sequence ID" value="OGG42125.1"/>
    <property type="molecule type" value="Genomic_DNA"/>
</dbReference>
<accession>A0A1F6BYU6</accession>
<evidence type="ECO:0000313" key="3">
    <source>
        <dbReference type="Proteomes" id="UP000176996"/>
    </source>
</evidence>
<evidence type="ECO:0000256" key="1">
    <source>
        <dbReference type="SAM" id="Phobius"/>
    </source>
</evidence>
<dbReference type="Proteomes" id="UP000176996">
    <property type="component" value="Unassembled WGS sequence"/>
</dbReference>